<keyword evidence="2" id="KW-1185">Reference proteome</keyword>
<dbReference type="STRING" id="134849.SAMN05443668_10399"/>
<evidence type="ECO:0008006" key="3">
    <source>
        <dbReference type="Google" id="ProtNLM"/>
    </source>
</evidence>
<dbReference type="RefSeq" id="WP_073255550.1">
    <property type="nucleotide sequence ID" value="NZ_FRCS01000003.1"/>
</dbReference>
<evidence type="ECO:0000313" key="1">
    <source>
        <dbReference type="EMBL" id="SHN13494.1"/>
    </source>
</evidence>
<dbReference type="SUPFAM" id="SSF51126">
    <property type="entry name" value="Pectin lyase-like"/>
    <property type="match status" value="1"/>
</dbReference>
<gene>
    <name evidence="1" type="ORF">SAMN05443668_10399</name>
</gene>
<dbReference type="EMBL" id="FRCS01000003">
    <property type="protein sequence ID" value="SHN13494.1"/>
    <property type="molecule type" value="Genomic_DNA"/>
</dbReference>
<name>A0A1M7P9R5_9ACTN</name>
<protein>
    <recommendedName>
        <fullName evidence="3">Right handed beta helix region</fullName>
    </recommendedName>
</protein>
<dbReference type="InterPro" id="IPR045392">
    <property type="entry name" value="DUF6519"/>
</dbReference>
<organism evidence="1 2">
    <name type="scientific">Cryptosporangium aurantiacum</name>
    <dbReference type="NCBI Taxonomy" id="134849"/>
    <lineage>
        <taxon>Bacteria</taxon>
        <taxon>Bacillati</taxon>
        <taxon>Actinomycetota</taxon>
        <taxon>Actinomycetes</taxon>
        <taxon>Cryptosporangiales</taxon>
        <taxon>Cryptosporangiaceae</taxon>
        <taxon>Cryptosporangium</taxon>
    </lineage>
</organism>
<dbReference type="Proteomes" id="UP000184440">
    <property type="component" value="Unassembled WGS sequence"/>
</dbReference>
<dbReference type="InterPro" id="IPR011050">
    <property type="entry name" value="Pectin_lyase_fold/virulence"/>
</dbReference>
<proteinExistence type="predicted"/>
<dbReference type="OrthoDB" id="134981at2"/>
<dbReference type="Pfam" id="PF20129">
    <property type="entry name" value="DUF6519"/>
    <property type="match status" value="2"/>
</dbReference>
<dbReference type="AlphaFoldDB" id="A0A1M7P9R5"/>
<evidence type="ECO:0000313" key="2">
    <source>
        <dbReference type="Proteomes" id="UP000184440"/>
    </source>
</evidence>
<accession>A0A1M7P9R5</accession>
<reference evidence="1 2" key="1">
    <citation type="submission" date="2016-11" db="EMBL/GenBank/DDBJ databases">
        <authorList>
            <person name="Jaros S."/>
            <person name="Januszkiewicz K."/>
            <person name="Wedrychowicz H."/>
        </authorList>
    </citation>
    <scope>NUCLEOTIDE SEQUENCE [LARGE SCALE GENOMIC DNA]</scope>
    <source>
        <strain evidence="1 2">DSM 46144</strain>
    </source>
</reference>
<sequence length="1123" mass="119489">MVNGDLSRGHEPDRKRGREYRRVLLEMGSPVLDSDVASLVDAVLGETRTVARGLGTAAGSPDLGFLVTPGRLLIVFAEALDGLRVAQGNPKVCLDYRHRFADRYPALQVTSSGQDAVVQIPLLQPADNRPGFRLALWARVEEPVTIRVNGVAVSLAPASPDAPVRVEFAPGSGGFQDLDIGLPARKTVWLYLLEQDEDAETRPTFWVAPGSYQVDGLFVSASGGGQFPFASFPVGAGFRWDGAPVLDGLVAPSGLAVGDRIAAYLEVWERHVTAVEDPGLREEALGSDTASRTQLVGQVKIAPVAPGLTPADVGAAFGEPVASNGTVTIDVPPATQVTDPCALPDLAGYSGADNRLYRIEVHRGGPLASALFKWSRDNGSELFAARLDDDGSFLFDAGAPLSAGDVVEVLSSVVDLGDSALGSVSVDGFVPAERAVGQLGQLAAIRSGADGGDVAFRLADLDDPARTVALDRRYGDPDVAVLKVRRWHGTLEPDGAGPHVLEDGLTVTLSHGGTYRSGQWWQYEARVRGENANGPWRPDPHGPERRFAPLALLEFTGPTQPLRLLSWLDERFPRPDDVDADDVDFDGGRVGSASDTVQEALDELFERPPLVVDSSCGEIIIRPEHDLQERFDTIPAGGSARLCIHPGTWQLDRTVQVSGKGDLILTGAGSATRLVAGDFAIALQFTGCGTVRLQDLAIAGGPGNLDGSGRPGALTVTSCAGLDLERVTVSTAQAPARVTTAVSFQTTAVAPAAPAVRVRDCRIEVGHADTGLLLVGAATADLTGNDVVCPSEPFKLLESLADRPRGRIARLLLDDIVLGETDEANDNLLVGGNEAIGEVEPAGGRRRFIAHRTSWGNKWITFSTALPLDSEHWRRVLDTNPMPGDWSQSEAPDGFLRANLHRLRRKLVPALFDTSNQTLPGELRNQLAVLADQVVRRNSRTAGAQGIVIGGLATRIDPRFPQPRVLLGDARPELRIVGNRVTGFVQGIHVGASGSGGRRGIAHHVVISGNVVRLRVPSLSPQRHGIFVGSVFHANLSDNLVELVWPEAPEWGELTGPLDGIRVHGTFGPLVRLRDNACIGTRRGVVAHATNFGEAKNAGWRWTVAENAHVSVVGAPTPETVNW</sequence>